<dbReference type="Pfam" id="PF03466">
    <property type="entry name" value="LysR_substrate"/>
    <property type="match status" value="1"/>
</dbReference>
<dbReference type="PANTHER" id="PTHR30346:SF10">
    <property type="entry name" value="TRANSCRIPTIONAL REGULATOR OF OXIDATIVE STRESS OXYR"/>
    <property type="match status" value="1"/>
</dbReference>
<dbReference type="SUPFAM" id="SSF46785">
    <property type="entry name" value="Winged helix' DNA-binding domain"/>
    <property type="match status" value="1"/>
</dbReference>
<sequence>MPYSLAMLPTLRQLQYLKLLAEHGSFSRAAEAAHVSQPALSAGVQELERILGAPVVERARGAVIMTAVGVEAVRRAEDVLARTEDLVEAAKNAGRLLSGRFRLGVIPTVAPFLLPAKLPSLKTAYPNLKLFIREDLTPRLIAALKAGQVDAAVIALPYDAPGVEHARIGDDEILAAAPHDHALAAPGPIRPGSLRAEDLILLEDGHCLRDHALAALDIEAPRGDDVFAATSLHTLVQMVGSGLGVSFLPKMAVQAGLADTPSVVIRAFENQADGAPPHREIVVAWRSGSSRAAEARLLAEALKLD</sequence>
<dbReference type="Proteomes" id="UP001143509">
    <property type="component" value="Unassembled WGS sequence"/>
</dbReference>
<dbReference type="Gene3D" id="3.40.190.10">
    <property type="entry name" value="Periplasmic binding protein-like II"/>
    <property type="match status" value="2"/>
</dbReference>
<dbReference type="Gene3D" id="1.10.10.10">
    <property type="entry name" value="Winged helix-like DNA-binding domain superfamily/Winged helix DNA-binding domain"/>
    <property type="match status" value="1"/>
</dbReference>
<reference evidence="6" key="2">
    <citation type="submission" date="2023-01" db="EMBL/GenBank/DDBJ databases">
        <authorList>
            <person name="Sun Q."/>
            <person name="Evtushenko L."/>
        </authorList>
    </citation>
    <scope>NUCLEOTIDE SEQUENCE</scope>
    <source>
        <strain evidence="6">VKM B-1499</strain>
    </source>
</reference>
<name>A0ABQ5T8U1_9CAUL</name>
<evidence type="ECO:0000259" key="5">
    <source>
        <dbReference type="PROSITE" id="PS50931"/>
    </source>
</evidence>
<comment type="similarity">
    <text evidence="1">Belongs to the LysR transcriptional regulatory family.</text>
</comment>
<evidence type="ECO:0000313" key="6">
    <source>
        <dbReference type="EMBL" id="GLK49192.1"/>
    </source>
</evidence>
<evidence type="ECO:0000256" key="1">
    <source>
        <dbReference type="ARBA" id="ARBA00009437"/>
    </source>
</evidence>
<dbReference type="CDD" id="cd08411">
    <property type="entry name" value="PBP2_OxyR"/>
    <property type="match status" value="1"/>
</dbReference>
<evidence type="ECO:0000256" key="4">
    <source>
        <dbReference type="ARBA" id="ARBA00023163"/>
    </source>
</evidence>
<feature type="domain" description="HTH lysR-type" evidence="5">
    <location>
        <begin position="9"/>
        <end position="66"/>
    </location>
</feature>
<keyword evidence="7" id="KW-1185">Reference proteome</keyword>
<dbReference type="InterPro" id="IPR036390">
    <property type="entry name" value="WH_DNA-bd_sf"/>
</dbReference>
<dbReference type="PRINTS" id="PR00039">
    <property type="entry name" value="HTHLYSR"/>
</dbReference>
<keyword evidence="3" id="KW-0238">DNA-binding</keyword>
<keyword evidence="4" id="KW-0804">Transcription</keyword>
<keyword evidence="2" id="KW-0805">Transcription regulation</keyword>
<dbReference type="InterPro" id="IPR036388">
    <property type="entry name" value="WH-like_DNA-bd_sf"/>
</dbReference>
<protein>
    <submittedName>
        <fullName evidence="6">LysR family transcriptional regulator</fullName>
    </submittedName>
</protein>
<evidence type="ECO:0000256" key="3">
    <source>
        <dbReference type="ARBA" id="ARBA00023125"/>
    </source>
</evidence>
<dbReference type="InterPro" id="IPR005119">
    <property type="entry name" value="LysR_subst-bd"/>
</dbReference>
<dbReference type="InterPro" id="IPR000847">
    <property type="entry name" value="LysR_HTH_N"/>
</dbReference>
<dbReference type="PROSITE" id="PS50931">
    <property type="entry name" value="HTH_LYSR"/>
    <property type="match status" value="1"/>
</dbReference>
<reference evidence="6" key="1">
    <citation type="journal article" date="2014" name="Int. J. Syst. Evol. Microbiol.">
        <title>Complete genome of a new Firmicutes species belonging to the dominant human colonic microbiota ('Ruminococcus bicirculans') reveals two chromosomes and a selective capacity to utilize plant glucans.</title>
        <authorList>
            <consortium name="NISC Comparative Sequencing Program"/>
            <person name="Wegmann U."/>
            <person name="Louis P."/>
            <person name="Goesmann A."/>
            <person name="Henrissat B."/>
            <person name="Duncan S.H."/>
            <person name="Flint H.J."/>
        </authorList>
    </citation>
    <scope>NUCLEOTIDE SEQUENCE</scope>
    <source>
        <strain evidence="6">VKM B-1499</strain>
    </source>
</reference>
<dbReference type="PANTHER" id="PTHR30346">
    <property type="entry name" value="TRANSCRIPTIONAL DUAL REGULATOR HCAR-RELATED"/>
    <property type="match status" value="1"/>
</dbReference>
<proteinExistence type="inferred from homology"/>
<comment type="caution">
    <text evidence="6">The sequence shown here is derived from an EMBL/GenBank/DDBJ whole genome shotgun (WGS) entry which is preliminary data.</text>
</comment>
<dbReference type="SUPFAM" id="SSF53850">
    <property type="entry name" value="Periplasmic binding protein-like II"/>
    <property type="match status" value="1"/>
</dbReference>
<evidence type="ECO:0000313" key="7">
    <source>
        <dbReference type="Proteomes" id="UP001143509"/>
    </source>
</evidence>
<dbReference type="EMBL" id="BSFD01000006">
    <property type="protein sequence ID" value="GLK49192.1"/>
    <property type="molecule type" value="Genomic_DNA"/>
</dbReference>
<accession>A0ABQ5T8U1</accession>
<gene>
    <name evidence="6" type="ORF">GCM10017620_21650</name>
</gene>
<evidence type="ECO:0000256" key="2">
    <source>
        <dbReference type="ARBA" id="ARBA00023015"/>
    </source>
</evidence>
<organism evidence="6 7">
    <name type="scientific">Brevundimonas intermedia</name>
    <dbReference type="NCBI Taxonomy" id="74315"/>
    <lineage>
        <taxon>Bacteria</taxon>
        <taxon>Pseudomonadati</taxon>
        <taxon>Pseudomonadota</taxon>
        <taxon>Alphaproteobacteria</taxon>
        <taxon>Caulobacterales</taxon>
        <taxon>Caulobacteraceae</taxon>
        <taxon>Brevundimonas</taxon>
    </lineage>
</organism>
<dbReference type="Pfam" id="PF00126">
    <property type="entry name" value="HTH_1"/>
    <property type="match status" value="1"/>
</dbReference>